<feature type="region of interest" description="Disordered" evidence="1">
    <location>
        <begin position="1"/>
        <end position="25"/>
    </location>
</feature>
<dbReference type="Proteomes" id="UP000824469">
    <property type="component" value="Unassembled WGS sequence"/>
</dbReference>
<comment type="caution">
    <text evidence="2">The sequence shown here is derived from an EMBL/GenBank/DDBJ whole genome shotgun (WGS) entry which is preliminary data.</text>
</comment>
<accession>A0AA38G7Y3</accession>
<protein>
    <submittedName>
        <fullName evidence="2">Uncharacterized protein</fullName>
    </submittedName>
</protein>
<dbReference type="EMBL" id="JAHRHJ020000005">
    <property type="protein sequence ID" value="KAH9316645.1"/>
    <property type="molecule type" value="Genomic_DNA"/>
</dbReference>
<feature type="non-terminal residue" evidence="2">
    <location>
        <position position="84"/>
    </location>
</feature>
<evidence type="ECO:0000313" key="2">
    <source>
        <dbReference type="EMBL" id="KAH9316645.1"/>
    </source>
</evidence>
<proteinExistence type="predicted"/>
<evidence type="ECO:0000313" key="3">
    <source>
        <dbReference type="Proteomes" id="UP000824469"/>
    </source>
</evidence>
<evidence type="ECO:0000256" key="1">
    <source>
        <dbReference type="SAM" id="MobiDB-lite"/>
    </source>
</evidence>
<dbReference type="AlphaFoldDB" id="A0AA38G7Y3"/>
<name>A0AA38G7Y3_TAXCH</name>
<keyword evidence="3" id="KW-1185">Reference proteome</keyword>
<feature type="compositionally biased region" description="Acidic residues" evidence="1">
    <location>
        <begin position="11"/>
        <end position="22"/>
    </location>
</feature>
<sequence>DPNYEEPLSQGEDDKDVGEPTDDSTIGYMEFEDEESDEEEGTQGYVSGQSYIVFTHSQGKEAKVVAEKQKEKAVVTPPPTIAKR</sequence>
<feature type="non-terminal residue" evidence="2">
    <location>
        <position position="1"/>
    </location>
</feature>
<organism evidence="2 3">
    <name type="scientific">Taxus chinensis</name>
    <name type="common">Chinese yew</name>
    <name type="synonym">Taxus wallichiana var. chinensis</name>
    <dbReference type="NCBI Taxonomy" id="29808"/>
    <lineage>
        <taxon>Eukaryota</taxon>
        <taxon>Viridiplantae</taxon>
        <taxon>Streptophyta</taxon>
        <taxon>Embryophyta</taxon>
        <taxon>Tracheophyta</taxon>
        <taxon>Spermatophyta</taxon>
        <taxon>Pinopsida</taxon>
        <taxon>Pinidae</taxon>
        <taxon>Conifers II</taxon>
        <taxon>Cupressales</taxon>
        <taxon>Taxaceae</taxon>
        <taxon>Taxus</taxon>
    </lineage>
</organism>
<reference evidence="2 3" key="1">
    <citation type="journal article" date="2021" name="Nat. Plants">
        <title>The Taxus genome provides insights into paclitaxel biosynthesis.</title>
        <authorList>
            <person name="Xiong X."/>
            <person name="Gou J."/>
            <person name="Liao Q."/>
            <person name="Li Y."/>
            <person name="Zhou Q."/>
            <person name="Bi G."/>
            <person name="Li C."/>
            <person name="Du R."/>
            <person name="Wang X."/>
            <person name="Sun T."/>
            <person name="Guo L."/>
            <person name="Liang H."/>
            <person name="Lu P."/>
            <person name="Wu Y."/>
            <person name="Zhang Z."/>
            <person name="Ro D.K."/>
            <person name="Shang Y."/>
            <person name="Huang S."/>
            <person name="Yan J."/>
        </authorList>
    </citation>
    <scope>NUCLEOTIDE SEQUENCE [LARGE SCALE GENOMIC DNA]</scope>
    <source>
        <strain evidence="2">Ta-2019</strain>
    </source>
</reference>
<gene>
    <name evidence="2" type="ORF">KI387_025272</name>
</gene>